<evidence type="ECO:0000313" key="2">
    <source>
        <dbReference type="Proteomes" id="UP000197361"/>
    </source>
</evidence>
<gene>
    <name evidence="1" type="ORF">CDQ92_06485</name>
</gene>
<dbReference type="EMBL" id="NISK01000001">
    <property type="protein sequence ID" value="OWQ99728.1"/>
    <property type="molecule type" value="Genomic_DNA"/>
</dbReference>
<dbReference type="Proteomes" id="UP000197361">
    <property type="component" value="Unassembled WGS sequence"/>
</dbReference>
<evidence type="ECO:0000313" key="1">
    <source>
        <dbReference type="EMBL" id="OWQ99728.1"/>
    </source>
</evidence>
<proteinExistence type="predicted"/>
<accession>A0A246K2U9</accession>
<reference evidence="1 2" key="1">
    <citation type="journal article" date="2010" name="Int. J. Syst. Evol. Microbiol.">
        <title>Sphingopyxis bauzanensis sp. nov., a psychrophilic bacterium isolated from soil.</title>
        <authorList>
            <person name="Zhang D.C."/>
            <person name="Liu H.C."/>
            <person name="Xin Y.H."/>
            <person name="Zhou Y.G."/>
            <person name="Schinner F."/>
            <person name="Margesin R."/>
        </authorList>
    </citation>
    <scope>NUCLEOTIDE SEQUENCE [LARGE SCALE GENOMIC DNA]</scope>
    <source>
        <strain evidence="1 2">DSM 22271</strain>
    </source>
</reference>
<protein>
    <submittedName>
        <fullName evidence="1">Uncharacterized protein</fullName>
    </submittedName>
</protein>
<keyword evidence="2" id="KW-1185">Reference proteome</keyword>
<dbReference type="AlphaFoldDB" id="A0A246K2U9"/>
<name>A0A246K2U9_9SPHN</name>
<sequence>MLVLETVVGIGREYAGGKAIKAMARDLHVSRKAIRKAIRVPEGNLRLAETSISSSHTTTLRAGTTVSMDAPVF</sequence>
<comment type="caution">
    <text evidence="1">The sequence shown here is derived from an EMBL/GenBank/DDBJ whole genome shotgun (WGS) entry which is preliminary data.</text>
</comment>
<organism evidence="1 2">
    <name type="scientific">Sphingopyxis bauzanensis</name>
    <dbReference type="NCBI Taxonomy" id="651663"/>
    <lineage>
        <taxon>Bacteria</taxon>
        <taxon>Pseudomonadati</taxon>
        <taxon>Pseudomonadota</taxon>
        <taxon>Alphaproteobacteria</taxon>
        <taxon>Sphingomonadales</taxon>
        <taxon>Sphingomonadaceae</taxon>
        <taxon>Sphingopyxis</taxon>
    </lineage>
</organism>